<dbReference type="Gene3D" id="3.10.28.20">
    <property type="entry name" value="Acetamidase/Formamidase-like domains"/>
    <property type="match status" value="1"/>
</dbReference>
<organism evidence="1 2">
    <name type="scientific">Candidatus Nephthysia bennettiae</name>
    <dbReference type="NCBI Taxonomy" id="3127016"/>
    <lineage>
        <taxon>Bacteria</taxon>
        <taxon>Bacillati</taxon>
        <taxon>Candidatus Dormiibacterota</taxon>
        <taxon>Candidatus Dormibacteria</taxon>
        <taxon>Candidatus Dormibacterales</taxon>
        <taxon>Candidatus Dormibacteraceae</taxon>
        <taxon>Candidatus Nephthysia</taxon>
    </lineage>
</organism>
<dbReference type="GO" id="GO:0016811">
    <property type="term" value="F:hydrolase activity, acting on carbon-nitrogen (but not peptide) bonds, in linear amides"/>
    <property type="evidence" value="ECO:0007669"/>
    <property type="project" value="InterPro"/>
</dbReference>
<dbReference type="RefSeq" id="WP_338199887.1">
    <property type="nucleotide sequence ID" value="NZ_JAEKNR010000067.1"/>
</dbReference>
<gene>
    <name evidence="1" type="ORF">JF922_05680</name>
</gene>
<sequence length="314" mass="34591">MSQEHKIERGKVHYKWDNSLPPEIEIAAGDIVHFETDEVTDGQIKPGSDHSALTQLDFDRLYPLAGPVYVRGAEPGDVLEVEMLTLRPLEWGWTGLIPGLGLLSEDFAEPYIRHFDLSNGEYTELRHDIRIPLQPFCGTMGVATDDPGPIDVLPPTKGAGNIDTRHLNVGTRLYLPVFVPGALFSAGDCHAAQGDGEVCVTGIECPMAFSLRFDVKKGQSLRPWSYQFQTPPGPLQPKNDERGYFATTALGPDLMDNAKNALRDMIQWLGREHGLSREDAYVLCSLAADLKISQIVDQPNYGVSLYLALSVFAA</sequence>
<comment type="caution">
    <text evidence="1">The sequence shown here is derived from an EMBL/GenBank/DDBJ whole genome shotgun (WGS) entry which is preliminary data.</text>
</comment>
<dbReference type="Proteomes" id="UP000612893">
    <property type="component" value="Unassembled WGS sequence"/>
</dbReference>
<dbReference type="PANTHER" id="PTHR31891">
    <property type="entry name" value="FORMAMIDASE C869.04-RELATED"/>
    <property type="match status" value="1"/>
</dbReference>
<proteinExistence type="predicted"/>
<dbReference type="SUPFAM" id="SSF141130">
    <property type="entry name" value="Acetamidase/Formamidase-like"/>
    <property type="match status" value="1"/>
</dbReference>
<reference evidence="1" key="1">
    <citation type="submission" date="2020-10" db="EMBL/GenBank/DDBJ databases">
        <title>Ca. Dormibacterota MAGs.</title>
        <authorList>
            <person name="Montgomery K."/>
        </authorList>
    </citation>
    <scope>NUCLEOTIDE SEQUENCE [LARGE SCALE GENOMIC DNA]</scope>
    <source>
        <strain evidence="1">SC8812_S17_10</strain>
    </source>
</reference>
<dbReference type="EMBL" id="JAEKNR010000067">
    <property type="protein sequence ID" value="MBJ7597560.1"/>
    <property type="molecule type" value="Genomic_DNA"/>
</dbReference>
<evidence type="ECO:0000313" key="1">
    <source>
        <dbReference type="EMBL" id="MBJ7597560.1"/>
    </source>
</evidence>
<dbReference type="Gene3D" id="2.60.120.580">
    <property type="entry name" value="Acetamidase/Formamidase-like domains"/>
    <property type="match status" value="2"/>
</dbReference>
<dbReference type="InterPro" id="IPR004304">
    <property type="entry name" value="FmdA_AmdA"/>
</dbReference>
<dbReference type="PANTHER" id="PTHR31891:SF1">
    <property type="entry name" value="FORMAMIDASE C869.04-RELATED"/>
    <property type="match status" value="1"/>
</dbReference>
<dbReference type="Pfam" id="PF03069">
    <property type="entry name" value="FmdA_AmdA"/>
    <property type="match status" value="2"/>
</dbReference>
<protein>
    <submittedName>
        <fullName evidence="1">Acetamidase/formamidase family protein</fullName>
    </submittedName>
</protein>
<keyword evidence="2" id="KW-1185">Reference proteome</keyword>
<name>A0A934N202_9BACT</name>
<evidence type="ECO:0000313" key="2">
    <source>
        <dbReference type="Proteomes" id="UP000612893"/>
    </source>
</evidence>
<accession>A0A934N202</accession>
<dbReference type="AlphaFoldDB" id="A0A934N202"/>